<protein>
    <recommendedName>
        <fullName evidence="5">Chromo shadow domain-containing protein</fullName>
    </recommendedName>
</protein>
<feature type="non-terminal residue" evidence="6">
    <location>
        <position position="269"/>
    </location>
</feature>
<dbReference type="CDD" id="cd00024">
    <property type="entry name" value="CD_CSD"/>
    <property type="match status" value="1"/>
</dbReference>
<name>A0A3E2H975_SCYLI</name>
<feature type="compositionally biased region" description="Acidic residues" evidence="4">
    <location>
        <begin position="70"/>
        <end position="82"/>
    </location>
</feature>
<evidence type="ECO:0000313" key="6">
    <source>
        <dbReference type="EMBL" id="RFU29944.1"/>
    </source>
</evidence>
<comment type="subunit">
    <text evidence="2">Component of the NuA4 histone acetyltransferase complex.</text>
</comment>
<dbReference type="Gene3D" id="2.40.50.40">
    <property type="match status" value="2"/>
</dbReference>
<dbReference type="AlphaFoldDB" id="A0A3E2H975"/>
<dbReference type="SUPFAM" id="SSF54160">
    <property type="entry name" value="Chromo domain-like"/>
    <property type="match status" value="1"/>
</dbReference>
<feature type="domain" description="Chromo shadow" evidence="5">
    <location>
        <begin position="200"/>
        <end position="263"/>
    </location>
</feature>
<gene>
    <name evidence="6" type="ORF">B7463_g6388</name>
</gene>
<dbReference type="Pfam" id="PF01393">
    <property type="entry name" value="Chromo_shadow"/>
    <property type="match status" value="1"/>
</dbReference>
<dbReference type="STRING" id="5539.A0A3E2H975"/>
<dbReference type="GO" id="GO:0005634">
    <property type="term" value="C:nucleus"/>
    <property type="evidence" value="ECO:0007669"/>
    <property type="project" value="UniProtKB-SubCell"/>
</dbReference>
<dbReference type="InterPro" id="IPR008251">
    <property type="entry name" value="Chromo_shadow_dom"/>
</dbReference>
<dbReference type="SMART" id="SM00300">
    <property type="entry name" value="ChSh"/>
    <property type="match status" value="1"/>
</dbReference>
<reference evidence="6 7" key="1">
    <citation type="submission" date="2018-05" db="EMBL/GenBank/DDBJ databases">
        <title>Draft genome sequence of Scytalidium lignicola DSM 105466, a ubiquitous saprotrophic fungus.</title>
        <authorList>
            <person name="Buettner E."/>
            <person name="Gebauer A.M."/>
            <person name="Hofrichter M."/>
            <person name="Liers C."/>
            <person name="Kellner H."/>
        </authorList>
    </citation>
    <scope>NUCLEOTIDE SEQUENCE [LARGE SCALE GENOMIC DNA]</scope>
    <source>
        <strain evidence="6 7">DSM 105466</strain>
    </source>
</reference>
<evidence type="ECO:0000256" key="3">
    <source>
        <dbReference type="ARBA" id="ARBA00023242"/>
    </source>
</evidence>
<evidence type="ECO:0000259" key="5">
    <source>
        <dbReference type="SMART" id="SM00300"/>
    </source>
</evidence>
<accession>A0A3E2H975</accession>
<evidence type="ECO:0000313" key="7">
    <source>
        <dbReference type="Proteomes" id="UP000258309"/>
    </source>
</evidence>
<dbReference type="EMBL" id="NCSJ02000113">
    <property type="protein sequence ID" value="RFU29944.1"/>
    <property type="molecule type" value="Genomic_DNA"/>
</dbReference>
<evidence type="ECO:0000256" key="4">
    <source>
        <dbReference type="SAM" id="MobiDB-lite"/>
    </source>
</evidence>
<keyword evidence="3" id="KW-0539">Nucleus</keyword>
<dbReference type="CDD" id="cd18657">
    <property type="entry name" value="CSD_Swi6"/>
    <property type="match status" value="1"/>
</dbReference>
<dbReference type="Proteomes" id="UP000258309">
    <property type="component" value="Unassembled WGS sequence"/>
</dbReference>
<feature type="compositionally biased region" description="Low complexity" evidence="4">
    <location>
        <begin position="184"/>
        <end position="193"/>
    </location>
</feature>
<comment type="caution">
    <text evidence="6">The sequence shown here is derived from an EMBL/GenBank/DDBJ whole genome shotgun (WGS) entry which is preliminary data.</text>
</comment>
<feature type="compositionally biased region" description="Basic and acidic residues" evidence="4">
    <location>
        <begin position="59"/>
        <end position="69"/>
    </location>
</feature>
<sequence>MATPPSDKDASDPIATYSSLDLTTAKIESADIEDLKEEAIASGLVAGQEIKMAQRNGKAKAEEEDKLSGDEEEEEDGDDEVAEDEYVVETITNHMIDEEASVLLRCYVCMLTIGTVRTWEPEENLHTASKILNDYLEKVGGRDYLLEEWEEKKAKAKSKKRGRPSSDTKEVSANGTKRGRKSHPASTSPPASSRKTGIFKPPNGSWEDDVVEIDACEGHDGKITVFLTWKGGHRTQHPASQVYHRCPQKMLKFYESHLVFKRNTPVDEE</sequence>
<feature type="non-terminal residue" evidence="6">
    <location>
        <position position="1"/>
    </location>
</feature>
<evidence type="ECO:0000256" key="1">
    <source>
        <dbReference type="ARBA" id="ARBA00004123"/>
    </source>
</evidence>
<keyword evidence="7" id="KW-1185">Reference proteome</keyword>
<feature type="region of interest" description="Disordered" evidence="4">
    <location>
        <begin position="52"/>
        <end position="82"/>
    </location>
</feature>
<dbReference type="OrthoDB" id="433924at2759"/>
<feature type="region of interest" description="Disordered" evidence="4">
    <location>
        <begin position="154"/>
        <end position="204"/>
    </location>
</feature>
<evidence type="ECO:0000256" key="2">
    <source>
        <dbReference type="ARBA" id="ARBA00011353"/>
    </source>
</evidence>
<organism evidence="6 7">
    <name type="scientific">Scytalidium lignicola</name>
    <name type="common">Hyphomycete</name>
    <dbReference type="NCBI Taxonomy" id="5539"/>
    <lineage>
        <taxon>Eukaryota</taxon>
        <taxon>Fungi</taxon>
        <taxon>Dikarya</taxon>
        <taxon>Ascomycota</taxon>
        <taxon>Pezizomycotina</taxon>
        <taxon>Leotiomycetes</taxon>
        <taxon>Leotiomycetes incertae sedis</taxon>
        <taxon>Scytalidium</taxon>
    </lineage>
</organism>
<dbReference type="OMA" id="VERICNH"/>
<proteinExistence type="predicted"/>
<dbReference type="InterPro" id="IPR016197">
    <property type="entry name" value="Chromo-like_dom_sf"/>
</dbReference>
<comment type="subcellular location">
    <subcellularLocation>
        <location evidence="1">Nucleus</location>
    </subcellularLocation>
</comment>
<feature type="compositionally biased region" description="Basic residues" evidence="4">
    <location>
        <begin position="154"/>
        <end position="163"/>
    </location>
</feature>